<dbReference type="SUPFAM" id="SSF48452">
    <property type="entry name" value="TPR-like"/>
    <property type="match status" value="1"/>
</dbReference>
<dbReference type="InterPro" id="IPR011990">
    <property type="entry name" value="TPR-like_helical_dom_sf"/>
</dbReference>
<feature type="signal peptide" evidence="2">
    <location>
        <begin position="1"/>
        <end position="21"/>
    </location>
</feature>
<keyword evidence="1" id="KW-0802">TPR repeat</keyword>
<gene>
    <name evidence="3" type="ORF">ESZ48_10310</name>
</gene>
<evidence type="ECO:0000313" key="4">
    <source>
        <dbReference type="Proteomes" id="UP000289792"/>
    </source>
</evidence>
<keyword evidence="2" id="KW-0732">Signal</keyword>
<feature type="chain" id="PRO_5020397619" evidence="2">
    <location>
        <begin position="22"/>
        <end position="460"/>
    </location>
</feature>
<feature type="repeat" description="TPR" evidence="1">
    <location>
        <begin position="335"/>
        <end position="368"/>
    </location>
</feature>
<comment type="caution">
    <text evidence="3">The sequence shown here is derived from an EMBL/GenBank/DDBJ whole genome shotgun (WGS) entry which is preliminary data.</text>
</comment>
<dbReference type="OrthoDB" id="1522899at2"/>
<sequence length="460" mass="52646">MKTRFTLLLLALFMGFNVGFAQQDEECMLNLTMMSDYAKNKKFDEAYEPFMKLRNKCPKFNYAIYFYGDRILKDKIEKATGTEKVNFINDLMKLWDEGLVNFPDKFTAGGNLQDKAMLKLDYKDALGYSNKQVYDAFDELYKKSPESFTNPKGLYAYFSTIVDMHDAKEVEVLDVFNKYDDVTDKISQEVDNYTEKLIPLVEKEEDGKELDKKEAQFKKQYENYLENYEKISGSIDGKLGILANCEVLIPLYKRDFDKFKTDAVWLKRAVSRMYNKECTDDPLYTDLVKAYDESSPSADTKFFVYNLLMKQGKEREAKPYLDQSYDLEKDPLKKSRLAMRFGNSLKSQGNYGAARNYYQKSVELNPSNGRAHVEIAHMYAASANNCGDTTFNKRAVFWLAASEARKAGRVDANLRSYAEGLAASYDGKAPQRADIFTAGNGGETIRIGCWIGLSVTVPKI</sequence>
<dbReference type="Proteomes" id="UP000289792">
    <property type="component" value="Unassembled WGS sequence"/>
</dbReference>
<dbReference type="Gene3D" id="1.25.40.10">
    <property type="entry name" value="Tetratricopeptide repeat domain"/>
    <property type="match status" value="1"/>
</dbReference>
<protein>
    <submittedName>
        <fullName evidence="3">Uncharacterized protein</fullName>
    </submittedName>
</protein>
<dbReference type="PROSITE" id="PS50005">
    <property type="entry name" value="TPR"/>
    <property type="match status" value="1"/>
</dbReference>
<dbReference type="EMBL" id="SDDZ01000005">
    <property type="protein sequence ID" value="RXJ49836.1"/>
    <property type="molecule type" value="Genomic_DNA"/>
</dbReference>
<evidence type="ECO:0000313" key="3">
    <source>
        <dbReference type="EMBL" id="RXJ49836.1"/>
    </source>
</evidence>
<organism evidence="3 4">
    <name type="scientific">Gelidibacter gilvus</name>
    <dbReference type="NCBI Taxonomy" id="59602"/>
    <lineage>
        <taxon>Bacteria</taxon>
        <taxon>Pseudomonadati</taxon>
        <taxon>Bacteroidota</taxon>
        <taxon>Flavobacteriia</taxon>
        <taxon>Flavobacteriales</taxon>
        <taxon>Flavobacteriaceae</taxon>
        <taxon>Gelidibacter</taxon>
    </lineage>
</organism>
<dbReference type="InterPro" id="IPR019734">
    <property type="entry name" value="TPR_rpt"/>
</dbReference>
<evidence type="ECO:0000256" key="1">
    <source>
        <dbReference type="PROSITE-ProRule" id="PRU00339"/>
    </source>
</evidence>
<reference evidence="3 4" key="1">
    <citation type="submission" date="2019-01" db="EMBL/GenBank/DDBJ databases">
        <title>Genome sequence of the Antarctic species Gelidibacter gilvus ACAM 158(T).</title>
        <authorList>
            <person name="Bowman J.P."/>
        </authorList>
    </citation>
    <scope>NUCLEOTIDE SEQUENCE [LARGE SCALE GENOMIC DNA]</scope>
    <source>
        <strain evidence="3 4">IC158</strain>
    </source>
</reference>
<dbReference type="RefSeq" id="WP_129017351.1">
    <property type="nucleotide sequence ID" value="NZ_SDDZ01000005.1"/>
</dbReference>
<accession>A0A4Q0XF17</accession>
<name>A0A4Q0XF17_9FLAO</name>
<evidence type="ECO:0000256" key="2">
    <source>
        <dbReference type="SAM" id="SignalP"/>
    </source>
</evidence>
<dbReference type="AlphaFoldDB" id="A0A4Q0XF17"/>
<dbReference type="SMART" id="SM00028">
    <property type="entry name" value="TPR"/>
    <property type="match status" value="2"/>
</dbReference>
<proteinExistence type="predicted"/>
<keyword evidence="4" id="KW-1185">Reference proteome</keyword>